<accession>E8LX59</accession>
<keyword evidence="2" id="KW-1185">Reference proteome</keyword>
<comment type="caution">
    <text evidence="1">The sequence shown here is derived from an EMBL/GenBank/DDBJ whole genome shotgun (WGS) entry which is preliminary data.</text>
</comment>
<organism evidence="1 2">
    <name type="scientific">Vibrio brasiliensis LMG 20546</name>
    <dbReference type="NCBI Taxonomy" id="945543"/>
    <lineage>
        <taxon>Bacteria</taxon>
        <taxon>Pseudomonadati</taxon>
        <taxon>Pseudomonadota</taxon>
        <taxon>Gammaproteobacteria</taxon>
        <taxon>Vibrionales</taxon>
        <taxon>Vibrionaceae</taxon>
        <taxon>Vibrio</taxon>
        <taxon>Vibrio oreintalis group</taxon>
    </lineage>
</organism>
<sequence length="110" mass="12807">MAENKVVTQQQTEFGLHSYQAEEGRIIIRAPRFDFDSFPALAQRMLELLSASVVEKQWDADIHSWLIDFEGCQLFLKSEHYSESMWLEALSIDDSKEELDFLASLFQRGF</sequence>
<dbReference type="eggNOG" id="ENOG5033HU2">
    <property type="taxonomic scope" value="Bacteria"/>
</dbReference>
<dbReference type="Proteomes" id="UP000004371">
    <property type="component" value="Unassembled WGS sequence"/>
</dbReference>
<protein>
    <submittedName>
        <fullName evidence="1">Uncharacterized protein</fullName>
    </submittedName>
</protein>
<evidence type="ECO:0000313" key="1">
    <source>
        <dbReference type="EMBL" id="EGA64729.1"/>
    </source>
</evidence>
<dbReference type="InterPro" id="IPR022080">
    <property type="entry name" value="DUF3630"/>
</dbReference>
<gene>
    <name evidence="1" type="ORF">VIBR0546_20458</name>
</gene>
<dbReference type="EMBL" id="AEVS01000078">
    <property type="protein sequence ID" value="EGA64729.1"/>
    <property type="molecule type" value="Genomic_DNA"/>
</dbReference>
<dbReference type="STRING" id="945543.VIBR0546_20458"/>
<evidence type="ECO:0000313" key="2">
    <source>
        <dbReference type="Proteomes" id="UP000004371"/>
    </source>
</evidence>
<dbReference type="AlphaFoldDB" id="E8LX59"/>
<dbReference type="OrthoDB" id="6389032at2"/>
<dbReference type="Pfam" id="PF12305">
    <property type="entry name" value="DUF3630"/>
    <property type="match status" value="1"/>
</dbReference>
<name>E8LX59_9VIBR</name>
<reference evidence="1 2" key="1">
    <citation type="journal article" date="2012" name="Int. J. Syst. Evol. Microbiol.">
        <title>Vibrio caribbeanicus sp. nov., isolated from the marine sponge Scleritoderma cyanea.</title>
        <authorList>
            <person name="Hoffmann M."/>
            <person name="Monday S.R."/>
            <person name="Allard M.W."/>
            <person name="Strain E.A."/>
            <person name="Whittaker P."/>
            <person name="Naum M."/>
            <person name="McCarthy P.J."/>
            <person name="Lopez J.V."/>
            <person name="Fischer M."/>
            <person name="Brown E.W."/>
        </authorList>
    </citation>
    <scope>NUCLEOTIDE SEQUENCE [LARGE SCALE GENOMIC DNA]</scope>
    <source>
        <strain evidence="1 2">LMG 20546</strain>
    </source>
</reference>
<dbReference type="RefSeq" id="WP_006880439.1">
    <property type="nucleotide sequence ID" value="NZ_AEVS01000078.1"/>
</dbReference>
<proteinExistence type="predicted"/>